<dbReference type="STRING" id="37659.GCA_000703125_02714"/>
<sequence length="119" mass="13449">MAIISEILKNKNSQSGEKFKKGVILMSQILKNVLPIVLMLGLFYAIVFIPENKRRKKYSNMLQELKANDEVLTRGGIMGKVINIQDDFVIIESGPERSRLKISKQGIASVVEEKDKTIE</sequence>
<evidence type="ECO:0000256" key="8">
    <source>
        <dbReference type="ARBA" id="ARBA00023010"/>
    </source>
</evidence>
<dbReference type="EMBL" id="PTIS01000001">
    <property type="protein sequence ID" value="PPK49582.1"/>
    <property type="molecule type" value="Genomic_DNA"/>
</dbReference>
<proteinExistence type="inferred from homology"/>
<evidence type="ECO:0000256" key="7">
    <source>
        <dbReference type="ARBA" id="ARBA00022989"/>
    </source>
</evidence>
<dbReference type="SMART" id="SM01323">
    <property type="entry name" value="YajC"/>
    <property type="match status" value="1"/>
</dbReference>
<evidence type="ECO:0000256" key="1">
    <source>
        <dbReference type="ARBA" id="ARBA00004162"/>
    </source>
</evidence>
<dbReference type="GO" id="GO:0015031">
    <property type="term" value="P:protein transport"/>
    <property type="evidence" value="ECO:0007669"/>
    <property type="project" value="UniProtKB-KW"/>
</dbReference>
<evidence type="ECO:0000256" key="3">
    <source>
        <dbReference type="ARBA" id="ARBA00022448"/>
    </source>
</evidence>
<evidence type="ECO:0000256" key="6">
    <source>
        <dbReference type="ARBA" id="ARBA00022927"/>
    </source>
</evidence>
<keyword evidence="5 10" id="KW-0812">Transmembrane</keyword>
<dbReference type="PANTHER" id="PTHR33909">
    <property type="entry name" value="SEC TRANSLOCON ACCESSORY COMPLEX SUBUNIT YAJC"/>
    <property type="match status" value="1"/>
</dbReference>
<keyword evidence="3" id="KW-0813">Transport</keyword>
<keyword evidence="9 10" id="KW-0472">Membrane</keyword>
<gene>
    <name evidence="11" type="ORF">BD821_101244</name>
</gene>
<comment type="subcellular location">
    <subcellularLocation>
        <location evidence="1">Cell membrane</location>
        <topology evidence="1">Single-pass membrane protein</topology>
    </subcellularLocation>
</comment>
<name>A0A2S6G0X8_9CLOT</name>
<evidence type="ECO:0000256" key="9">
    <source>
        <dbReference type="ARBA" id="ARBA00023136"/>
    </source>
</evidence>
<keyword evidence="8" id="KW-0811">Translocation</keyword>
<evidence type="ECO:0000256" key="2">
    <source>
        <dbReference type="ARBA" id="ARBA00006742"/>
    </source>
</evidence>
<reference evidence="11 12" key="1">
    <citation type="submission" date="2018-02" db="EMBL/GenBank/DDBJ databases">
        <title>Genomic Encyclopedia of Archaeal and Bacterial Type Strains, Phase II (KMG-II): from individual species to whole genera.</title>
        <authorList>
            <person name="Goeker M."/>
        </authorList>
    </citation>
    <scope>NUCLEOTIDE SEQUENCE [LARGE SCALE GENOMIC DNA]</scope>
    <source>
        <strain evidence="11 12">DSM 15099</strain>
    </source>
</reference>
<keyword evidence="4" id="KW-1003">Cell membrane</keyword>
<keyword evidence="7 10" id="KW-1133">Transmembrane helix</keyword>
<dbReference type="Proteomes" id="UP000239863">
    <property type="component" value="Unassembled WGS sequence"/>
</dbReference>
<organism evidence="11 12">
    <name type="scientific">Clostridium algidicarnis DSM 15099</name>
    <dbReference type="NCBI Taxonomy" id="1121295"/>
    <lineage>
        <taxon>Bacteria</taxon>
        <taxon>Bacillati</taxon>
        <taxon>Bacillota</taxon>
        <taxon>Clostridia</taxon>
        <taxon>Eubacteriales</taxon>
        <taxon>Clostridiaceae</taxon>
        <taxon>Clostridium</taxon>
    </lineage>
</organism>
<comment type="similarity">
    <text evidence="2">Belongs to the YajC family.</text>
</comment>
<dbReference type="InterPro" id="IPR003849">
    <property type="entry name" value="Preprotein_translocase_YajC"/>
</dbReference>
<dbReference type="GO" id="GO:0005886">
    <property type="term" value="C:plasma membrane"/>
    <property type="evidence" value="ECO:0007669"/>
    <property type="project" value="UniProtKB-SubCell"/>
</dbReference>
<evidence type="ECO:0000313" key="12">
    <source>
        <dbReference type="Proteomes" id="UP000239863"/>
    </source>
</evidence>
<dbReference type="Pfam" id="PF02699">
    <property type="entry name" value="YajC"/>
    <property type="match status" value="1"/>
</dbReference>
<evidence type="ECO:0000256" key="4">
    <source>
        <dbReference type="ARBA" id="ARBA00022475"/>
    </source>
</evidence>
<feature type="transmembrane region" description="Helical" evidence="10">
    <location>
        <begin position="29"/>
        <end position="49"/>
    </location>
</feature>
<dbReference type="NCBIfam" id="TIGR00739">
    <property type="entry name" value="yajC"/>
    <property type="match status" value="1"/>
</dbReference>
<protein>
    <submittedName>
        <fullName evidence="11">Preprotein translocase subunit YajC</fullName>
    </submittedName>
</protein>
<evidence type="ECO:0000256" key="5">
    <source>
        <dbReference type="ARBA" id="ARBA00022692"/>
    </source>
</evidence>
<keyword evidence="6" id="KW-0653">Protein transport</keyword>
<accession>A0A2S6G0X8</accession>
<dbReference type="PANTHER" id="PTHR33909:SF1">
    <property type="entry name" value="SEC TRANSLOCON ACCESSORY COMPLEX SUBUNIT YAJC"/>
    <property type="match status" value="1"/>
</dbReference>
<evidence type="ECO:0000313" key="11">
    <source>
        <dbReference type="EMBL" id="PPK49582.1"/>
    </source>
</evidence>
<dbReference type="AlphaFoldDB" id="A0A2S6G0X8"/>
<dbReference type="PRINTS" id="PR01853">
    <property type="entry name" value="YAJCTRNLCASE"/>
</dbReference>
<comment type="caution">
    <text evidence="11">The sequence shown here is derived from an EMBL/GenBank/DDBJ whole genome shotgun (WGS) entry which is preliminary data.</text>
</comment>
<evidence type="ECO:0000256" key="10">
    <source>
        <dbReference type="SAM" id="Phobius"/>
    </source>
</evidence>